<keyword evidence="1" id="KW-0238">DNA-binding</keyword>
<dbReference type="SUPFAM" id="SSF101386">
    <property type="entry name" value="all-alpha NTP pyrophosphatases"/>
    <property type="match status" value="1"/>
</dbReference>
<dbReference type="GO" id="GO:0003677">
    <property type="term" value="F:DNA binding"/>
    <property type="evidence" value="ECO:0007669"/>
    <property type="project" value="UniProtKB-KW"/>
</dbReference>
<organism evidence="1 2">
    <name type="scientific">Actinobacillus minor NM305</name>
    <dbReference type="NCBI Taxonomy" id="637911"/>
    <lineage>
        <taxon>Bacteria</taxon>
        <taxon>Pseudomonadati</taxon>
        <taxon>Pseudomonadota</taxon>
        <taxon>Gammaproteobacteria</taxon>
        <taxon>Pasteurellales</taxon>
        <taxon>Pasteurellaceae</taxon>
        <taxon>Actinobacillus</taxon>
    </lineage>
</organism>
<protein>
    <submittedName>
        <fullName evidence="1">Phage-related DNA-binding protein</fullName>
    </submittedName>
</protein>
<name>C5S0W4_9PAST</name>
<dbReference type="EMBL" id="ACQL01000069">
    <property type="protein sequence ID" value="EER47547.1"/>
    <property type="molecule type" value="Genomic_DNA"/>
</dbReference>
<dbReference type="OrthoDB" id="5678293at2"/>
<gene>
    <name evidence="1" type="ORF">AM305_07698</name>
</gene>
<reference evidence="1 2" key="1">
    <citation type="journal article" date="2010" name="Vet. Microbiol.">
        <title>Production of haemolysins by strains of the Actinobacillus minor/porcitonsillarum complex.</title>
        <authorList>
            <person name="Arya G."/>
            <person name="Niven D.F."/>
        </authorList>
    </citation>
    <scope>NUCLEOTIDE SEQUENCE [LARGE SCALE GENOMIC DNA]</scope>
    <source>
        <strain evidence="1 2">NM305</strain>
    </source>
</reference>
<dbReference type="CDD" id="cd11540">
    <property type="entry name" value="NTP-PPase_u3"/>
    <property type="match status" value="1"/>
</dbReference>
<evidence type="ECO:0000313" key="2">
    <source>
        <dbReference type="Proteomes" id="UP000005532"/>
    </source>
</evidence>
<dbReference type="Gene3D" id="1.10.287.1080">
    <property type="entry name" value="MazG-like"/>
    <property type="match status" value="1"/>
</dbReference>
<dbReference type="eggNOG" id="COG1694">
    <property type="taxonomic scope" value="Bacteria"/>
</dbReference>
<evidence type="ECO:0000313" key="1">
    <source>
        <dbReference type="EMBL" id="EER47547.1"/>
    </source>
</evidence>
<dbReference type="Proteomes" id="UP000005532">
    <property type="component" value="Unassembled WGS sequence"/>
</dbReference>
<dbReference type="AlphaFoldDB" id="C5S0W4"/>
<proteinExistence type="predicted"/>
<dbReference type="RefSeq" id="WP_005823345.1">
    <property type="nucleotide sequence ID" value="NZ_ACQL01000069.1"/>
</dbReference>
<accession>C5S0W4</accession>
<sequence>MKQLIQQIEQWAEDRNLIKGSTPQKQLFKFAEELGELFAGHNKNDKELIKDSIGDCFVALTILSAQFGYHCLDNDILEAYECYQFPPEKFSGTTNLNFLLSWTGNLASALEYEEIADPFELIGLLAYNLMHYAYGAGFDFYDCVKHAYDQIKDRKGKMIDGVFVKEEDLCD</sequence>
<comment type="caution">
    <text evidence="1">The sequence shown here is derived from an EMBL/GenBank/DDBJ whole genome shotgun (WGS) entry which is preliminary data.</text>
</comment>